<proteinExistence type="predicted"/>
<evidence type="ECO:0000313" key="2">
    <source>
        <dbReference type="Proteomes" id="UP000274545"/>
    </source>
</evidence>
<dbReference type="RefSeq" id="WP_158676269.1">
    <property type="nucleotide sequence ID" value="NZ_RAHC01000138.1"/>
</dbReference>
<sequence length="95" mass="11254">SWYNVQGIQPTMITGFKDWKQDMESRYDFWKQKNSEGIVITDPYTTSRTNSTVGRYVYKEDKDSKFYWSKNWKITPPSEVKVNNEDVNNIISTQA</sequence>
<organism evidence="1 2">
    <name type="scientific">Spiroplasma poulsonii</name>
    <dbReference type="NCBI Taxonomy" id="2138"/>
    <lineage>
        <taxon>Bacteria</taxon>
        <taxon>Bacillati</taxon>
        <taxon>Mycoplasmatota</taxon>
        <taxon>Mollicutes</taxon>
        <taxon>Entomoplasmatales</taxon>
        <taxon>Spiroplasmataceae</taxon>
        <taxon>Spiroplasma</taxon>
    </lineage>
</organism>
<reference evidence="1 2" key="1">
    <citation type="journal article" date="2019" name="Genome Biol. Evol.">
        <title>Toxin and genome evolution in a Drosophila defensive symbiosis.</title>
        <authorList>
            <person name="Ballinger M.J."/>
            <person name="Gawryluk R.M."/>
            <person name="Perlman S.J."/>
        </authorList>
    </citation>
    <scope>NUCLEOTIDE SEQUENCE [LARGE SCALE GENOMIC DNA]</scope>
    <source>
        <strain evidence="2">sNeo</strain>
    </source>
</reference>
<feature type="non-terminal residue" evidence="1">
    <location>
        <position position="1"/>
    </location>
</feature>
<gene>
    <name evidence="1" type="ORF">D6D54_09580</name>
</gene>
<dbReference type="Proteomes" id="UP000274545">
    <property type="component" value="Unassembled WGS sequence"/>
</dbReference>
<name>A0A433E8G6_9MOLU</name>
<protein>
    <submittedName>
        <fullName evidence="1">Uncharacterized protein</fullName>
    </submittedName>
</protein>
<dbReference type="EMBL" id="RAHC01000138">
    <property type="protein sequence ID" value="RUP70444.1"/>
    <property type="molecule type" value="Genomic_DNA"/>
</dbReference>
<dbReference type="AlphaFoldDB" id="A0A433E8G6"/>
<feature type="non-terminal residue" evidence="1">
    <location>
        <position position="95"/>
    </location>
</feature>
<accession>A0A433E8G6</accession>
<evidence type="ECO:0000313" key="1">
    <source>
        <dbReference type="EMBL" id="RUP70444.1"/>
    </source>
</evidence>
<comment type="caution">
    <text evidence="1">The sequence shown here is derived from an EMBL/GenBank/DDBJ whole genome shotgun (WGS) entry which is preliminary data.</text>
</comment>